<proteinExistence type="predicted"/>
<dbReference type="GeneID" id="85396414"/>
<dbReference type="RefSeq" id="XP_060360441.1">
    <property type="nucleotide sequence ID" value="XM_060512516.1"/>
</dbReference>
<dbReference type="PROSITE" id="PS50181">
    <property type="entry name" value="FBOX"/>
    <property type="match status" value="1"/>
</dbReference>
<dbReference type="Gene3D" id="1.20.1280.50">
    <property type="match status" value="1"/>
</dbReference>
<dbReference type="InterPro" id="IPR036047">
    <property type="entry name" value="F-box-like_dom_sf"/>
</dbReference>
<gene>
    <name evidence="2" type="ORF">BDZ83DRAFT_722896</name>
</gene>
<protein>
    <recommendedName>
        <fullName evidence="1">F-box domain-containing protein</fullName>
    </recommendedName>
</protein>
<evidence type="ECO:0000313" key="2">
    <source>
        <dbReference type="EMBL" id="KAK1716047.1"/>
    </source>
</evidence>
<feature type="domain" description="F-box" evidence="1">
    <location>
        <begin position="189"/>
        <end position="235"/>
    </location>
</feature>
<evidence type="ECO:0000313" key="3">
    <source>
        <dbReference type="Proteomes" id="UP001244207"/>
    </source>
</evidence>
<dbReference type="Pfam" id="PF24539">
    <property type="entry name" value="DUF7600"/>
    <property type="match status" value="1"/>
</dbReference>
<keyword evidence="3" id="KW-1185">Reference proteome</keyword>
<dbReference type="SUPFAM" id="SSF81383">
    <property type="entry name" value="F-box domain"/>
    <property type="match status" value="1"/>
</dbReference>
<sequence length="644" mass="71982">MSPRVCSCTLCGWVVVDAPGSVSWLNQFRGVIASTNGVILTGVGLYDDPGRGAFIAPVDPNRRWDDPTYDGTDEDQFGAMGFPPVNGRYGFIFHDACWDLLEKVFNPGPVPFPRLFDVCESLPFPLLIVDNEHHFPFEDRFSDRDYMDPDPVLCANPYEAEEAHHLLTEAPEERPSPKGPVANATAPERDSFHALPQELRSAIAIYLPTLDVLNLRLASRSFWTIFNSQQFWASRFKQKSDRSWLFESQDGAQPRDWRWLYHRTNNAHIGPSLQNRVRVWNLAQKVVAALDFQWIDSGSEPSQQQGSTQCLKVSGDLWERPSGPHHSHLDKGCLLRETYRLTIPEDLSMVSIWSIPIGEILYIAGLKFATATGDVRQIGYRTTTEQSVEISDIRGFKLAVGERGIQALQCIDQNSDTSHWLGNPEMSLKTLRLNADERINDLDIGFDGCKIVSLALSPQSSSIVRLAQDENRLRNMGMWYPEIPGPDLCLNEVSFAPREHYLDGFKPLFWTSFGGPGGAHLRRLNNFRVVLSPAGIRRIDFTYDTLELNRAFGCQMPGDLTKEIDFAIDGAGGELISAVDIFQENVSTNRGRTCFFSFHADLPSNTSFRVATAPGEAMTGFYGSQVSASTSLLCLSSRGVPFID</sequence>
<dbReference type="InterPro" id="IPR001810">
    <property type="entry name" value="F-box_dom"/>
</dbReference>
<dbReference type="InterPro" id="IPR056021">
    <property type="entry name" value="DUF7600"/>
</dbReference>
<comment type="caution">
    <text evidence="2">The sequence shown here is derived from an EMBL/GenBank/DDBJ whole genome shotgun (WGS) entry which is preliminary data.</text>
</comment>
<evidence type="ECO:0000259" key="1">
    <source>
        <dbReference type="PROSITE" id="PS50181"/>
    </source>
</evidence>
<dbReference type="AlphaFoldDB" id="A0AAD8UF90"/>
<organism evidence="2 3">
    <name type="scientific">Glomerella acutata</name>
    <name type="common">Colletotrichum acutatum</name>
    <dbReference type="NCBI Taxonomy" id="27357"/>
    <lineage>
        <taxon>Eukaryota</taxon>
        <taxon>Fungi</taxon>
        <taxon>Dikarya</taxon>
        <taxon>Ascomycota</taxon>
        <taxon>Pezizomycotina</taxon>
        <taxon>Sordariomycetes</taxon>
        <taxon>Hypocreomycetidae</taxon>
        <taxon>Glomerellales</taxon>
        <taxon>Glomerellaceae</taxon>
        <taxon>Colletotrichum</taxon>
        <taxon>Colletotrichum acutatum species complex</taxon>
    </lineage>
</organism>
<accession>A0AAD8UF90</accession>
<dbReference type="EMBL" id="JAHMHS010000118">
    <property type="protein sequence ID" value="KAK1716047.1"/>
    <property type="molecule type" value="Genomic_DNA"/>
</dbReference>
<reference evidence="2" key="1">
    <citation type="submission" date="2021-12" db="EMBL/GenBank/DDBJ databases">
        <title>Comparative genomics, transcriptomics and evolutionary studies reveal genomic signatures of adaptation to plant cell wall in hemibiotrophic fungi.</title>
        <authorList>
            <consortium name="DOE Joint Genome Institute"/>
            <person name="Baroncelli R."/>
            <person name="Diaz J.F."/>
            <person name="Benocci T."/>
            <person name="Peng M."/>
            <person name="Battaglia E."/>
            <person name="Haridas S."/>
            <person name="Andreopoulos W."/>
            <person name="Labutti K."/>
            <person name="Pangilinan J."/>
            <person name="Floch G.L."/>
            <person name="Makela M.R."/>
            <person name="Henrissat B."/>
            <person name="Grigoriev I.V."/>
            <person name="Crouch J.A."/>
            <person name="De Vries R.P."/>
            <person name="Sukno S.A."/>
            <person name="Thon M.R."/>
        </authorList>
    </citation>
    <scope>NUCLEOTIDE SEQUENCE</scope>
    <source>
        <strain evidence="2">CBS 112980</strain>
    </source>
</reference>
<name>A0AAD8UF90_GLOAC</name>
<dbReference type="Proteomes" id="UP001244207">
    <property type="component" value="Unassembled WGS sequence"/>
</dbReference>